<proteinExistence type="predicted"/>
<dbReference type="InterPro" id="IPR011032">
    <property type="entry name" value="GroES-like_sf"/>
</dbReference>
<dbReference type="OrthoDB" id="9787435at2"/>
<dbReference type="Pfam" id="PF00107">
    <property type="entry name" value="ADH_zinc_N"/>
    <property type="match status" value="1"/>
</dbReference>
<dbReference type="EMBL" id="MQWD01000001">
    <property type="protein sequence ID" value="PAP74999.1"/>
    <property type="molecule type" value="Genomic_DNA"/>
</dbReference>
<name>A0A271IWS8_9BACT</name>
<sequence>MNAVRCTTLGPPESLVVEAVPTPEPGPGEVRLKVAAAGVNFPDTLIIQGLYQERPALPFTPGGEAAGVIDAVGEGVEHVAVGDRMLAFTGRGAFAESLVAPAAVVAPVPEALPLDLAAGFLLAYGTAHHALRQRAQIRDGETLLVLGAAGGVGLAAVELGARMGARVVAAASTDEKLALCRERGAAETINYAEEDLRDGLGRVLGKDKPDVVFDPVGGALSEAAFRSLAWGGWHLVVGFAAGDIPSFPLNLPLVKGAALVGVFWGAFVQREPAVHRANMTELMGWVEAGDVRPHVSERFPLERTGEALRWMMDRKAMGKVIVEMPGE</sequence>
<dbReference type="InterPro" id="IPR013154">
    <property type="entry name" value="ADH-like_N"/>
</dbReference>
<evidence type="ECO:0000313" key="3">
    <source>
        <dbReference type="Proteomes" id="UP000216339"/>
    </source>
</evidence>
<accession>A0A271IWS8</accession>
<dbReference type="Gene3D" id="3.40.50.720">
    <property type="entry name" value="NAD(P)-binding Rossmann-like Domain"/>
    <property type="match status" value="1"/>
</dbReference>
<gene>
    <name evidence="2" type="ORF">BSZ37_00305</name>
</gene>
<protein>
    <submittedName>
        <fullName evidence="2">NADPH:quinone oxidoreductase</fullName>
    </submittedName>
</protein>
<evidence type="ECO:0000313" key="2">
    <source>
        <dbReference type="EMBL" id="PAP74999.1"/>
    </source>
</evidence>
<dbReference type="PANTHER" id="PTHR43677">
    <property type="entry name" value="SHORT-CHAIN DEHYDROGENASE/REDUCTASE"/>
    <property type="match status" value="1"/>
</dbReference>
<keyword evidence="3" id="KW-1185">Reference proteome</keyword>
<dbReference type="SUPFAM" id="SSF50129">
    <property type="entry name" value="GroES-like"/>
    <property type="match status" value="1"/>
</dbReference>
<dbReference type="RefSeq" id="WP_095508625.1">
    <property type="nucleotide sequence ID" value="NZ_MQWD01000001.1"/>
</dbReference>
<dbReference type="Pfam" id="PF08240">
    <property type="entry name" value="ADH_N"/>
    <property type="match status" value="1"/>
</dbReference>
<dbReference type="SUPFAM" id="SSF51735">
    <property type="entry name" value="NAD(P)-binding Rossmann-fold domains"/>
    <property type="match status" value="1"/>
</dbReference>
<organism evidence="2 3">
    <name type="scientific">Rubrivirga marina</name>
    <dbReference type="NCBI Taxonomy" id="1196024"/>
    <lineage>
        <taxon>Bacteria</taxon>
        <taxon>Pseudomonadati</taxon>
        <taxon>Rhodothermota</taxon>
        <taxon>Rhodothermia</taxon>
        <taxon>Rhodothermales</taxon>
        <taxon>Rubricoccaceae</taxon>
        <taxon>Rubrivirga</taxon>
    </lineage>
</organism>
<dbReference type="PANTHER" id="PTHR43677:SF4">
    <property type="entry name" value="QUINONE OXIDOREDUCTASE-LIKE PROTEIN 2"/>
    <property type="match status" value="1"/>
</dbReference>
<dbReference type="CDD" id="cd08241">
    <property type="entry name" value="QOR1"/>
    <property type="match status" value="1"/>
</dbReference>
<comment type="caution">
    <text evidence="2">The sequence shown here is derived from an EMBL/GenBank/DDBJ whole genome shotgun (WGS) entry which is preliminary data.</text>
</comment>
<dbReference type="SMART" id="SM00829">
    <property type="entry name" value="PKS_ER"/>
    <property type="match status" value="1"/>
</dbReference>
<dbReference type="InterPro" id="IPR036291">
    <property type="entry name" value="NAD(P)-bd_dom_sf"/>
</dbReference>
<dbReference type="InterPro" id="IPR020843">
    <property type="entry name" value="ER"/>
</dbReference>
<evidence type="ECO:0000259" key="1">
    <source>
        <dbReference type="SMART" id="SM00829"/>
    </source>
</evidence>
<dbReference type="Proteomes" id="UP000216339">
    <property type="component" value="Unassembled WGS sequence"/>
</dbReference>
<feature type="domain" description="Enoyl reductase (ER)" evidence="1">
    <location>
        <begin position="10"/>
        <end position="322"/>
    </location>
</feature>
<reference evidence="2 3" key="1">
    <citation type="submission" date="2016-11" db="EMBL/GenBank/DDBJ databases">
        <title>Study of marine rhodopsin-containing bacteria.</title>
        <authorList>
            <person name="Yoshizawa S."/>
            <person name="Kumagai Y."/>
            <person name="Kogure K."/>
        </authorList>
    </citation>
    <scope>NUCLEOTIDE SEQUENCE [LARGE SCALE GENOMIC DNA]</scope>
    <source>
        <strain evidence="2 3">SAORIC-28</strain>
    </source>
</reference>
<dbReference type="Gene3D" id="3.90.180.10">
    <property type="entry name" value="Medium-chain alcohol dehydrogenases, catalytic domain"/>
    <property type="match status" value="1"/>
</dbReference>
<dbReference type="GO" id="GO:0016491">
    <property type="term" value="F:oxidoreductase activity"/>
    <property type="evidence" value="ECO:0007669"/>
    <property type="project" value="InterPro"/>
</dbReference>
<dbReference type="InterPro" id="IPR051397">
    <property type="entry name" value="Zn-ADH-like_protein"/>
</dbReference>
<dbReference type="AlphaFoldDB" id="A0A271IWS8"/>
<dbReference type="InterPro" id="IPR013149">
    <property type="entry name" value="ADH-like_C"/>
</dbReference>